<dbReference type="CDD" id="cd22363">
    <property type="entry name" value="tRNA-intron_lyase_C"/>
    <property type="match status" value="1"/>
</dbReference>
<dbReference type="EC" id="4.6.1.16" evidence="2"/>
<evidence type="ECO:0000313" key="6">
    <source>
        <dbReference type="EMBL" id="PVD32557.1"/>
    </source>
</evidence>
<evidence type="ECO:0000256" key="3">
    <source>
        <dbReference type="ARBA" id="ARBA00034031"/>
    </source>
</evidence>
<comment type="caution">
    <text evidence="6">The sequence shown here is derived from an EMBL/GenBank/DDBJ whole genome shotgun (WGS) entry which is preliminary data.</text>
</comment>
<dbReference type="OrthoDB" id="10249562at2759"/>
<dbReference type="EMBL" id="PZQS01000004">
    <property type="protein sequence ID" value="PVD32557.1"/>
    <property type="molecule type" value="Genomic_DNA"/>
</dbReference>
<dbReference type="Proteomes" id="UP000245119">
    <property type="component" value="Linkage Group LG4"/>
</dbReference>
<feature type="compositionally biased region" description="Basic and acidic residues" evidence="4">
    <location>
        <begin position="239"/>
        <end position="255"/>
    </location>
</feature>
<feature type="region of interest" description="Disordered" evidence="4">
    <location>
        <begin position="208"/>
        <end position="279"/>
    </location>
</feature>
<name>A0A2T7PGK8_POMCA</name>
<dbReference type="PANTHER" id="PTHR21227">
    <property type="entry name" value="TRNA-SPLICING ENDONUCLEASE SUBUNIT SEN2"/>
    <property type="match status" value="1"/>
</dbReference>
<dbReference type="STRING" id="400727.A0A2T7PGK8"/>
<dbReference type="GO" id="GO:0003676">
    <property type="term" value="F:nucleic acid binding"/>
    <property type="evidence" value="ECO:0007669"/>
    <property type="project" value="InterPro"/>
</dbReference>
<evidence type="ECO:0000256" key="4">
    <source>
        <dbReference type="SAM" id="MobiDB-lite"/>
    </source>
</evidence>
<dbReference type="GO" id="GO:0000214">
    <property type="term" value="C:tRNA-intron endonuclease complex"/>
    <property type="evidence" value="ECO:0007669"/>
    <property type="project" value="TreeGrafter"/>
</dbReference>
<accession>A0A2T7PGK8</accession>
<dbReference type="GO" id="GO:0000379">
    <property type="term" value="P:tRNA-type intron splice site recognition and cleavage"/>
    <property type="evidence" value="ECO:0007669"/>
    <property type="project" value="TreeGrafter"/>
</dbReference>
<dbReference type="Pfam" id="PF01974">
    <property type="entry name" value="tRNA_int_endo"/>
    <property type="match status" value="1"/>
</dbReference>
<dbReference type="Gene3D" id="3.40.1350.10">
    <property type="match status" value="1"/>
</dbReference>
<dbReference type="InterPro" id="IPR006677">
    <property type="entry name" value="tRNA_intron_Endonuc_cat-like"/>
</dbReference>
<evidence type="ECO:0000313" key="7">
    <source>
        <dbReference type="Proteomes" id="UP000245119"/>
    </source>
</evidence>
<evidence type="ECO:0000256" key="2">
    <source>
        <dbReference type="ARBA" id="ARBA00012573"/>
    </source>
</evidence>
<sequence>MPKVRPLAQQRKKRVHLAKASPFPIPIATITGESANNGHWLYYKGTLGAYSVVVHHSGDMDFLYRMGFFGKGEMSRGQPQWQERCRMVTLSADSLRKNSQGRALRCRVMSRRQYMMHLKWQLLCQGKLEAVNEICEEENNVICERAESFKGLESTESKGHFEKESCCIHPDDHDHEMSDEEIYTKETTEALGEFSDLRSTSNFQAMSTADSGTADWDDADPGCADFWGSSPVESQSKLSSDKDTCGERDSGDKDFWSAGVPASKPTSMEPSFRDEETPSSLEKIISPRDFEVKHCSKEQNTEIMPDVGAKKSLDVNLNTVKNAEAVVENKNKSELPQESHVVYSRFNDESVGLADSVPMFVIPDSDEDEQDSEGRVYHTQTRWKPVLKQDPFPQQETLHLSYEEAFFLSFGLGCLRIVDSQQNALNLTSMWKEFCKRQPSFLPNYIAYHYFRSKNWVPKPGLKFGCNFVSIAYDFALNFFEDGPPFYHGSYSVVVKFVDTHGEEIRGYQPQRCFSWTSLAGLKRITEHVGKELMFCYVIKPRDMTAEDMMSPRCISYFQVKEVLVSRWVSSQERERKELEDIP</sequence>
<dbReference type="SUPFAM" id="SSF53032">
    <property type="entry name" value="tRNA-intron endonuclease catalytic domain-like"/>
    <property type="match status" value="1"/>
</dbReference>
<gene>
    <name evidence="6" type="ORF">C0Q70_07998</name>
</gene>
<comment type="similarity">
    <text evidence="1">Belongs to the tRNA-intron endonuclease family.</text>
</comment>
<dbReference type="PANTHER" id="PTHR21227:SF0">
    <property type="entry name" value="TRNA-SPLICING ENDONUCLEASE SUBUNIT SEN2"/>
    <property type="match status" value="1"/>
</dbReference>
<dbReference type="InterPro" id="IPR011856">
    <property type="entry name" value="tRNA_endonuc-like_dom_sf"/>
</dbReference>
<dbReference type="InterPro" id="IPR006676">
    <property type="entry name" value="tRNA_splic"/>
</dbReference>
<dbReference type="InterPro" id="IPR036167">
    <property type="entry name" value="tRNA_intron_Endo_cat-like_sf"/>
</dbReference>
<evidence type="ECO:0000259" key="5">
    <source>
        <dbReference type="Pfam" id="PF01974"/>
    </source>
</evidence>
<dbReference type="GO" id="GO:0000213">
    <property type="term" value="F:tRNA-intron lyase activity"/>
    <property type="evidence" value="ECO:0007669"/>
    <property type="project" value="UniProtKB-EC"/>
</dbReference>
<dbReference type="AlphaFoldDB" id="A0A2T7PGK8"/>
<protein>
    <recommendedName>
        <fullName evidence="2">tRNA-intron lyase</fullName>
        <ecNumber evidence="2">4.6.1.16</ecNumber>
    </recommendedName>
</protein>
<reference evidence="6 7" key="1">
    <citation type="submission" date="2018-04" db="EMBL/GenBank/DDBJ databases">
        <title>The genome of golden apple snail Pomacea canaliculata provides insight into stress tolerance and invasive adaptation.</title>
        <authorList>
            <person name="Liu C."/>
            <person name="Liu B."/>
            <person name="Ren Y."/>
            <person name="Zhang Y."/>
            <person name="Wang H."/>
            <person name="Li S."/>
            <person name="Jiang F."/>
            <person name="Yin L."/>
            <person name="Zhang G."/>
            <person name="Qian W."/>
            <person name="Fan W."/>
        </authorList>
    </citation>
    <scope>NUCLEOTIDE SEQUENCE [LARGE SCALE GENOMIC DNA]</scope>
    <source>
        <strain evidence="6">SZHN2017</strain>
        <tissue evidence="6">Muscle</tissue>
    </source>
</reference>
<organism evidence="6 7">
    <name type="scientific">Pomacea canaliculata</name>
    <name type="common">Golden apple snail</name>
    <dbReference type="NCBI Taxonomy" id="400727"/>
    <lineage>
        <taxon>Eukaryota</taxon>
        <taxon>Metazoa</taxon>
        <taxon>Spiralia</taxon>
        <taxon>Lophotrochozoa</taxon>
        <taxon>Mollusca</taxon>
        <taxon>Gastropoda</taxon>
        <taxon>Caenogastropoda</taxon>
        <taxon>Architaenioglossa</taxon>
        <taxon>Ampullarioidea</taxon>
        <taxon>Ampullariidae</taxon>
        <taxon>Pomacea</taxon>
    </lineage>
</organism>
<feature type="domain" description="tRNA intron endonuclease catalytic" evidence="5">
    <location>
        <begin position="441"/>
        <end position="541"/>
    </location>
</feature>
<comment type="catalytic activity">
    <reaction evidence="3">
        <text>pretRNA = a 3'-half-tRNA molecule with a 5'-OH end + a 5'-half-tRNA molecule with a 2',3'-cyclic phosphate end + an intron with a 2',3'-cyclic phosphate and a 5'-hydroxyl terminus.</text>
        <dbReference type="EC" id="4.6.1.16"/>
    </reaction>
</comment>
<dbReference type="GO" id="GO:0005737">
    <property type="term" value="C:cytoplasm"/>
    <property type="evidence" value="ECO:0007669"/>
    <property type="project" value="TreeGrafter"/>
</dbReference>
<evidence type="ECO:0000256" key="1">
    <source>
        <dbReference type="ARBA" id="ARBA00008078"/>
    </source>
</evidence>
<keyword evidence="7" id="KW-1185">Reference proteome</keyword>
<proteinExistence type="inferred from homology"/>